<evidence type="ECO:0000313" key="3">
    <source>
        <dbReference type="Proteomes" id="UP000277580"/>
    </source>
</evidence>
<dbReference type="InterPro" id="IPR025332">
    <property type="entry name" value="DUF4238"/>
</dbReference>
<dbReference type="EMBL" id="ML119120">
    <property type="protein sequence ID" value="RPB13957.1"/>
    <property type="molecule type" value="Genomic_DNA"/>
</dbReference>
<keyword evidence="1" id="KW-0812">Transmembrane</keyword>
<evidence type="ECO:0000256" key="1">
    <source>
        <dbReference type="SAM" id="Phobius"/>
    </source>
</evidence>
<accession>A0A3N4KTW9</accession>
<sequence>MLDPKISHLDTIPREIQSKDNSSHVIPSIAYIPHNKYLPLLTSIQPKSRLSLGAPNALGKPVQENPDIDKVTATVHKPRRLHYIPRFLLKRFVPQSLRAKGAWSRLHKTGHWGGSINRYSLSHPSKLPTREIAKSYYVKDLYVTQNSKNPSYELENKLGDLENTVSNIMSRLFNTLEKDEIPTIYKMTRGNLNLLHKFLYVMGYRKPSVANIYRQPDPDDPPGEARLEYRTQAPNDQWLQQLRYILDTPHWEIVEHGRKAKRKKAELDLKFPHRRWSELGKDLESLEEGYMEEADGCFLAIWRAAEGEEFIISNDSFGILEGKKSSWGPIHRFYVISPHVAIVICSVGLDPSYNCDPEIKARCQNSVLRGAKHSRPKVTHAVEPPDIMSDEEFLEFESKSHTREDDTMEFEVSTLTVEETHTLNAVILETTADDGTITYCSEKALQQTLVSFKGNPNFRSQSRYETLRKMLGGGKEGDGDGSIFELSLPPSEPEPQLQLQQDKFGDSESIPYLNQAISGDADAHHPEGPTSPEKVVEKHGYMVFKLLLLNLKSKQLLVGRLFELAIIIIIIKAWMGTYPSCFGFK</sequence>
<reference evidence="2 3" key="1">
    <citation type="journal article" date="2018" name="Nat. Ecol. Evol.">
        <title>Pezizomycetes genomes reveal the molecular basis of ectomycorrhizal truffle lifestyle.</title>
        <authorList>
            <person name="Murat C."/>
            <person name="Payen T."/>
            <person name="Noel B."/>
            <person name="Kuo A."/>
            <person name="Morin E."/>
            <person name="Chen J."/>
            <person name="Kohler A."/>
            <person name="Krizsan K."/>
            <person name="Balestrini R."/>
            <person name="Da Silva C."/>
            <person name="Montanini B."/>
            <person name="Hainaut M."/>
            <person name="Levati E."/>
            <person name="Barry K.W."/>
            <person name="Belfiori B."/>
            <person name="Cichocki N."/>
            <person name="Clum A."/>
            <person name="Dockter R.B."/>
            <person name="Fauchery L."/>
            <person name="Guy J."/>
            <person name="Iotti M."/>
            <person name="Le Tacon F."/>
            <person name="Lindquist E.A."/>
            <person name="Lipzen A."/>
            <person name="Malagnac F."/>
            <person name="Mello A."/>
            <person name="Molinier V."/>
            <person name="Miyauchi S."/>
            <person name="Poulain J."/>
            <person name="Riccioni C."/>
            <person name="Rubini A."/>
            <person name="Sitrit Y."/>
            <person name="Splivallo R."/>
            <person name="Traeger S."/>
            <person name="Wang M."/>
            <person name="Zifcakova L."/>
            <person name="Wipf D."/>
            <person name="Zambonelli A."/>
            <person name="Paolocci F."/>
            <person name="Nowrousian M."/>
            <person name="Ottonello S."/>
            <person name="Baldrian P."/>
            <person name="Spatafora J.W."/>
            <person name="Henrissat B."/>
            <person name="Nagy L.G."/>
            <person name="Aury J.M."/>
            <person name="Wincker P."/>
            <person name="Grigoriev I.V."/>
            <person name="Bonfante P."/>
            <person name="Martin F.M."/>
        </authorList>
    </citation>
    <scope>NUCLEOTIDE SEQUENCE [LARGE SCALE GENOMIC DNA]</scope>
    <source>
        <strain evidence="2 3">CCBAS932</strain>
    </source>
</reference>
<dbReference type="STRING" id="1392247.A0A3N4KTW9"/>
<organism evidence="2 3">
    <name type="scientific">Morchella conica CCBAS932</name>
    <dbReference type="NCBI Taxonomy" id="1392247"/>
    <lineage>
        <taxon>Eukaryota</taxon>
        <taxon>Fungi</taxon>
        <taxon>Dikarya</taxon>
        <taxon>Ascomycota</taxon>
        <taxon>Pezizomycotina</taxon>
        <taxon>Pezizomycetes</taxon>
        <taxon>Pezizales</taxon>
        <taxon>Morchellaceae</taxon>
        <taxon>Morchella</taxon>
    </lineage>
</organism>
<keyword evidence="1" id="KW-1133">Transmembrane helix</keyword>
<evidence type="ECO:0000313" key="2">
    <source>
        <dbReference type="EMBL" id="RPB13957.1"/>
    </source>
</evidence>
<dbReference type="Pfam" id="PF14022">
    <property type="entry name" value="DUF4238"/>
    <property type="match status" value="1"/>
</dbReference>
<dbReference type="InParanoid" id="A0A3N4KTW9"/>
<proteinExistence type="predicted"/>
<dbReference type="Proteomes" id="UP000277580">
    <property type="component" value="Unassembled WGS sequence"/>
</dbReference>
<keyword evidence="3" id="KW-1185">Reference proteome</keyword>
<dbReference type="AlphaFoldDB" id="A0A3N4KTW9"/>
<protein>
    <submittedName>
        <fullName evidence="2">Uncharacterized protein</fullName>
    </submittedName>
</protein>
<gene>
    <name evidence="2" type="ORF">P167DRAFT_88694</name>
</gene>
<keyword evidence="1" id="KW-0472">Membrane</keyword>
<feature type="transmembrane region" description="Helical" evidence="1">
    <location>
        <begin position="557"/>
        <end position="575"/>
    </location>
</feature>
<name>A0A3N4KTW9_9PEZI</name>
<dbReference type="OrthoDB" id="5340163at2759"/>